<comment type="caution">
    <text evidence="11">The sequence shown here is derived from an EMBL/GenBank/DDBJ whole genome shotgun (WGS) entry which is preliminary data.</text>
</comment>
<dbReference type="EC" id="3.6.4.13" evidence="2"/>
<feature type="region of interest" description="Disordered" evidence="8">
    <location>
        <begin position="576"/>
        <end position="649"/>
    </location>
</feature>
<dbReference type="CDD" id="cd18787">
    <property type="entry name" value="SF2_C_DEAD"/>
    <property type="match status" value="1"/>
</dbReference>
<evidence type="ECO:0000313" key="11">
    <source>
        <dbReference type="EMBL" id="KAK2077547.1"/>
    </source>
</evidence>
<dbReference type="SUPFAM" id="SSF54928">
    <property type="entry name" value="RNA-binding domain, RBD"/>
    <property type="match status" value="1"/>
</dbReference>
<dbReference type="GO" id="GO:0003723">
    <property type="term" value="F:RNA binding"/>
    <property type="evidence" value="ECO:0007669"/>
    <property type="project" value="UniProtKB-KW"/>
</dbReference>
<keyword evidence="12" id="KW-1185">Reference proteome</keyword>
<evidence type="ECO:0000259" key="9">
    <source>
        <dbReference type="PROSITE" id="PS51192"/>
    </source>
</evidence>
<dbReference type="Pfam" id="PF08152">
    <property type="entry name" value="GUCT"/>
    <property type="match status" value="1"/>
</dbReference>
<feature type="compositionally biased region" description="Low complexity" evidence="8">
    <location>
        <begin position="20"/>
        <end position="42"/>
    </location>
</feature>
<dbReference type="Pfam" id="PF26142">
    <property type="entry name" value="DD_DDX21-DDX50"/>
    <property type="match status" value="1"/>
</dbReference>
<dbReference type="Pfam" id="PF00271">
    <property type="entry name" value="Helicase_C"/>
    <property type="match status" value="1"/>
</dbReference>
<organism evidence="11 12">
    <name type="scientific">Prototheca wickerhamii</name>
    <dbReference type="NCBI Taxonomy" id="3111"/>
    <lineage>
        <taxon>Eukaryota</taxon>
        <taxon>Viridiplantae</taxon>
        <taxon>Chlorophyta</taxon>
        <taxon>core chlorophytes</taxon>
        <taxon>Trebouxiophyceae</taxon>
        <taxon>Chlorellales</taxon>
        <taxon>Chlorellaceae</taxon>
        <taxon>Prototheca</taxon>
    </lineage>
</organism>
<dbReference type="InterPro" id="IPR014001">
    <property type="entry name" value="Helicase_ATP-bd"/>
</dbReference>
<dbReference type="InterPro" id="IPR050547">
    <property type="entry name" value="DEAD_box_RNA_helicases"/>
</dbReference>
<dbReference type="PROSITE" id="PS51194">
    <property type="entry name" value="HELICASE_CTER"/>
    <property type="match status" value="1"/>
</dbReference>
<protein>
    <recommendedName>
        <fullName evidence="2">RNA helicase</fullName>
        <ecNumber evidence="2">3.6.4.13</ecNumber>
    </recommendedName>
</protein>
<reference evidence="11" key="1">
    <citation type="submission" date="2021-01" db="EMBL/GenBank/DDBJ databases">
        <authorList>
            <person name="Eckstrom K.M.E."/>
        </authorList>
    </citation>
    <scope>NUCLEOTIDE SEQUENCE</scope>
    <source>
        <strain evidence="11">UVCC 0001</strain>
    </source>
</reference>
<dbReference type="GO" id="GO:0005524">
    <property type="term" value="F:ATP binding"/>
    <property type="evidence" value="ECO:0007669"/>
    <property type="project" value="UniProtKB-KW"/>
</dbReference>
<dbReference type="Pfam" id="PF00270">
    <property type="entry name" value="DEAD"/>
    <property type="match status" value="1"/>
</dbReference>
<evidence type="ECO:0000256" key="1">
    <source>
        <dbReference type="ARBA" id="ARBA00006517"/>
    </source>
</evidence>
<dbReference type="InterPro" id="IPR001650">
    <property type="entry name" value="Helicase_C-like"/>
</dbReference>
<keyword evidence="6" id="KW-0067">ATP-binding</keyword>
<accession>A0AAD9IK85</accession>
<evidence type="ECO:0000256" key="7">
    <source>
        <dbReference type="ARBA" id="ARBA00022884"/>
    </source>
</evidence>
<evidence type="ECO:0000256" key="6">
    <source>
        <dbReference type="ARBA" id="ARBA00022840"/>
    </source>
</evidence>
<keyword evidence="7" id="KW-0694">RNA-binding</keyword>
<dbReference type="InterPro" id="IPR044742">
    <property type="entry name" value="DEAD/DEAH_RhlB"/>
</dbReference>
<dbReference type="SMART" id="SM00490">
    <property type="entry name" value="HELICc"/>
    <property type="match status" value="1"/>
</dbReference>
<keyword evidence="3" id="KW-0547">Nucleotide-binding</keyword>
<dbReference type="EMBL" id="JASFZW010000006">
    <property type="protein sequence ID" value="KAK2077547.1"/>
    <property type="molecule type" value="Genomic_DNA"/>
</dbReference>
<evidence type="ECO:0000259" key="10">
    <source>
        <dbReference type="PROSITE" id="PS51194"/>
    </source>
</evidence>
<evidence type="ECO:0000256" key="5">
    <source>
        <dbReference type="ARBA" id="ARBA00022806"/>
    </source>
</evidence>
<feature type="compositionally biased region" description="Gly residues" evidence="8">
    <location>
        <begin position="583"/>
        <end position="640"/>
    </location>
</feature>
<gene>
    <name evidence="11" type="ORF">QBZ16_004392</name>
</gene>
<evidence type="ECO:0000256" key="4">
    <source>
        <dbReference type="ARBA" id="ARBA00022801"/>
    </source>
</evidence>
<dbReference type="Gene3D" id="3.40.50.300">
    <property type="entry name" value="P-loop containing nucleotide triphosphate hydrolases"/>
    <property type="match status" value="2"/>
</dbReference>
<dbReference type="SUPFAM" id="SSF52540">
    <property type="entry name" value="P-loop containing nucleoside triphosphate hydrolases"/>
    <property type="match status" value="1"/>
</dbReference>
<dbReference type="PANTHER" id="PTHR47963">
    <property type="entry name" value="DEAD-BOX ATP-DEPENDENT RNA HELICASE 47, MITOCHONDRIAL"/>
    <property type="match status" value="1"/>
</dbReference>
<keyword evidence="5" id="KW-0347">Helicase</keyword>
<dbReference type="InterPro" id="IPR027417">
    <property type="entry name" value="P-loop_NTPase"/>
</dbReference>
<feature type="domain" description="Helicase C-terminal" evidence="10">
    <location>
        <begin position="294"/>
        <end position="441"/>
    </location>
</feature>
<feature type="domain" description="Helicase ATP-binding" evidence="9">
    <location>
        <begin position="83"/>
        <end position="261"/>
    </location>
</feature>
<evidence type="ECO:0000256" key="8">
    <source>
        <dbReference type="SAM" id="MobiDB-lite"/>
    </source>
</evidence>
<dbReference type="GO" id="GO:0016787">
    <property type="term" value="F:hydrolase activity"/>
    <property type="evidence" value="ECO:0007669"/>
    <property type="project" value="UniProtKB-KW"/>
</dbReference>
<name>A0AAD9IK85_PROWI</name>
<evidence type="ECO:0000313" key="12">
    <source>
        <dbReference type="Proteomes" id="UP001255856"/>
    </source>
</evidence>
<dbReference type="AlphaFoldDB" id="A0AAD9IK85"/>
<dbReference type="PANTHER" id="PTHR47963:SF8">
    <property type="entry name" value="ATP-DEPENDENT RNA HELICASE DEAD"/>
    <property type="match status" value="1"/>
</dbReference>
<dbReference type="PROSITE" id="PS51192">
    <property type="entry name" value="HELICASE_ATP_BIND_1"/>
    <property type="match status" value="1"/>
</dbReference>
<proteinExistence type="inferred from homology"/>
<dbReference type="GO" id="GO:0003724">
    <property type="term" value="F:RNA helicase activity"/>
    <property type="evidence" value="ECO:0007669"/>
    <property type="project" value="UniProtKB-EC"/>
</dbReference>
<dbReference type="InterPro" id="IPR035979">
    <property type="entry name" value="RBD_domain_sf"/>
</dbReference>
<evidence type="ECO:0000256" key="3">
    <source>
        <dbReference type="ARBA" id="ARBA00022741"/>
    </source>
</evidence>
<keyword evidence="4" id="KW-0378">Hydrolase</keyword>
<dbReference type="InterPro" id="IPR012562">
    <property type="entry name" value="GUCT"/>
</dbReference>
<evidence type="ECO:0000256" key="2">
    <source>
        <dbReference type="ARBA" id="ARBA00012552"/>
    </source>
</evidence>
<dbReference type="Proteomes" id="UP001255856">
    <property type="component" value="Unassembled WGS sequence"/>
</dbReference>
<dbReference type="CDD" id="cd00268">
    <property type="entry name" value="DEADc"/>
    <property type="match status" value="1"/>
</dbReference>
<feature type="region of interest" description="Disordered" evidence="8">
    <location>
        <begin position="1"/>
        <end position="47"/>
    </location>
</feature>
<comment type="similarity">
    <text evidence="1">Belongs to the DEAD box helicase family. DDX21/DDX50 subfamily.</text>
</comment>
<dbReference type="InterPro" id="IPR011545">
    <property type="entry name" value="DEAD/DEAH_box_helicase_dom"/>
</dbReference>
<sequence>MSHAPVSTPEPSETFKKSKSTTSLDVSVSATPAPASPATSDAGVAAPAAPSNSIDSFPLSAPLKAALRSKGIETLFDIQAACLQKLLDGKDLVGRARTGCGKTLAFVLPIVERLSKLDRGGYGRAPSVIVLAPTRELAKQVGADFETYGQSLGVKCVCVYGGAPSGPQEGALRRGVDVVIGTPGRVKDHMQRGVLSVKGLKYRVLDECDEMLNMGFVDDVEEILNGTAVDTANVQTLLFSATLPPWVRQITSRFLKPDFATIDLVGDDKMKASTSVRHLLLPCHWSQRSEVIRDLVRCYGALGRTIIFTDTKADADQLTETLSESMGARALHGDIAQSQREVTLAGFREGKFSVLVATDVAARGLDIKNVELVIQAAPPKEAETYIHRSGRTGRAHARGTCITLVSRNNEYMAPIIERKAGMKFARIGAPQPADMAAVAAERAAETIAEVDEQVIDAFLPAARGLLAGEAEPERVRRSLITAYEDYVTLVMASAFPMDRASQVYGLLRKAGIRDADVEQAKTVSFLANGRGAAFDVPTKLVENFIGAFGGPNDDPAKGVFGAALMEAKELPELLQRPPMSAGRPGGDRFGGGGGGRGFSGGRGFGGGRGGGRGFGGGRGGGRGFGGGRSFGGSSGGGGGNRSRPFGGNY</sequence>
<dbReference type="InterPro" id="IPR059027">
    <property type="entry name" value="DD_DDX21-DDX50"/>
</dbReference>
<dbReference type="SMART" id="SM00487">
    <property type="entry name" value="DEXDc"/>
    <property type="match status" value="1"/>
</dbReference>